<protein>
    <recommendedName>
        <fullName evidence="7">Dihydroorotase</fullName>
        <shortName evidence="7">DHOase</shortName>
        <ecNumber evidence="7">3.5.2.3</ecNumber>
    </recommendedName>
</protein>
<sequence>MGLVLKNGRLLNLETGELEARELRIEGEIIAEVAERIDAAGHEEIDLKGNVILPGFLDMHVHLRQPGFEAKETIETGTAAAARGGFTTVACMPNTRPVIDSPELIRYVYETTAKEGSCTVLPYGAITKGELGEELTDIAGLKAAGALGITDDGVGVQSSSLMREAMRVAAALDLPVVIHSEDEDLAKDGCMNEGVVSKRLGLPGIPGLAESAMIARDILLAEDTGAHLHVCHISDAASVELVRWAKSRGLKVTTEVTPHHLLLTEAIIDQTDGQDANMKVNPPLRTEKDRLACLQGLLDGTIDMVATDHAPHTAEEKARPFATAPFGFIGLEIAFPLLYTELVQNGHLPLHELVQKFTVNPANVFKIDRGSLAPGKVADLTIVDLEAEREIAAAELKTKGRNTPFLGKQVKGWSVLTINQGRITYQGN</sequence>
<dbReference type="KEGG" id="tum:CBW65_16250"/>
<dbReference type="SUPFAM" id="SSF51556">
    <property type="entry name" value="Metallo-dependent hydrolases"/>
    <property type="match status" value="1"/>
</dbReference>
<dbReference type="UniPathway" id="UPA00070">
    <property type="reaction ID" value="UER00117"/>
</dbReference>
<keyword evidence="3 7" id="KW-0479">Metal-binding</keyword>
<comment type="cofactor">
    <cofactor evidence="7">
        <name>Zn(2+)</name>
        <dbReference type="ChEBI" id="CHEBI:29105"/>
    </cofactor>
    <text evidence="7">Binds 2 Zn(2+) ions per subunit.</text>
</comment>
<dbReference type="InterPro" id="IPR002195">
    <property type="entry name" value="Dihydroorotase_CS"/>
</dbReference>
<dbReference type="Proteomes" id="UP000195437">
    <property type="component" value="Chromosome"/>
</dbReference>
<dbReference type="InterPro" id="IPR004722">
    <property type="entry name" value="DHOase"/>
</dbReference>
<dbReference type="RefSeq" id="WP_087457700.1">
    <property type="nucleotide sequence ID" value="NZ_CP021434.1"/>
</dbReference>
<dbReference type="InterPro" id="IPR032466">
    <property type="entry name" value="Metal_Hydrolase"/>
</dbReference>
<keyword evidence="11" id="KW-1185">Reference proteome</keyword>
<reference evidence="11" key="1">
    <citation type="submission" date="2017-05" db="EMBL/GenBank/DDBJ databases">
        <authorList>
            <person name="Sung H."/>
        </authorList>
    </citation>
    <scope>NUCLEOTIDE SEQUENCE [LARGE SCALE GENOMIC DNA]</scope>
    <source>
        <strain evidence="11">AR23208</strain>
    </source>
</reference>
<dbReference type="GO" id="GO:0004151">
    <property type="term" value="F:dihydroorotase activity"/>
    <property type="evidence" value="ECO:0007669"/>
    <property type="project" value="UniProtKB-UniRule"/>
</dbReference>
<evidence type="ECO:0000256" key="5">
    <source>
        <dbReference type="ARBA" id="ARBA00022833"/>
    </source>
</evidence>
<dbReference type="AlphaFoldDB" id="A0A1Y0IP41"/>
<proteinExistence type="inferred from homology"/>
<gene>
    <name evidence="7" type="primary">pyrC</name>
    <name evidence="10" type="ORF">CBW65_16250</name>
</gene>
<dbReference type="InterPro" id="IPR013108">
    <property type="entry name" value="Amidohydro_3"/>
</dbReference>
<keyword evidence="4 7" id="KW-0378">Hydrolase</keyword>
<evidence type="ECO:0000256" key="7">
    <source>
        <dbReference type="HAMAP-Rule" id="MF_00220"/>
    </source>
</evidence>
<evidence type="ECO:0000256" key="6">
    <source>
        <dbReference type="ARBA" id="ARBA00022975"/>
    </source>
</evidence>
<keyword evidence="5 7" id="KW-0862">Zinc</keyword>
<feature type="binding site" evidence="7">
    <location>
        <position position="94"/>
    </location>
    <ligand>
        <name>substrate</name>
    </ligand>
</feature>
<dbReference type="InterPro" id="IPR050138">
    <property type="entry name" value="DHOase/Allantoinase_Hydrolase"/>
</dbReference>
<dbReference type="Gene3D" id="2.30.40.10">
    <property type="entry name" value="Urease, subunit C, domain 1"/>
    <property type="match status" value="1"/>
</dbReference>
<feature type="binding site" evidence="7">
    <location>
        <position position="152"/>
    </location>
    <ligand>
        <name>Zn(2+)</name>
        <dbReference type="ChEBI" id="CHEBI:29105"/>
        <label>2</label>
    </ligand>
</feature>
<dbReference type="InterPro" id="IPR024403">
    <property type="entry name" value="DHOase_cat"/>
</dbReference>
<dbReference type="EMBL" id="CP021434">
    <property type="protein sequence ID" value="ARU62338.1"/>
    <property type="molecule type" value="Genomic_DNA"/>
</dbReference>
<dbReference type="HAMAP" id="MF_00220_B">
    <property type="entry name" value="PyrC_classI_B"/>
    <property type="match status" value="1"/>
</dbReference>
<dbReference type="GO" id="GO:0004038">
    <property type="term" value="F:allantoinase activity"/>
    <property type="evidence" value="ECO:0007669"/>
    <property type="project" value="TreeGrafter"/>
</dbReference>
<evidence type="ECO:0000256" key="2">
    <source>
        <dbReference type="ARBA" id="ARBA00010286"/>
    </source>
</evidence>
<dbReference type="NCBIfam" id="TIGR00857">
    <property type="entry name" value="pyrC_multi"/>
    <property type="match status" value="1"/>
</dbReference>
<evidence type="ECO:0000256" key="4">
    <source>
        <dbReference type="ARBA" id="ARBA00022801"/>
    </source>
</evidence>
<evidence type="ECO:0000313" key="11">
    <source>
        <dbReference type="Proteomes" id="UP000195437"/>
    </source>
</evidence>
<feature type="domain" description="Amidohydrolase 3" evidence="8">
    <location>
        <begin position="346"/>
        <end position="425"/>
    </location>
</feature>
<dbReference type="Pfam" id="PF07969">
    <property type="entry name" value="Amidohydro_3"/>
    <property type="match status" value="1"/>
</dbReference>
<dbReference type="GO" id="GO:0005737">
    <property type="term" value="C:cytoplasm"/>
    <property type="evidence" value="ECO:0007669"/>
    <property type="project" value="TreeGrafter"/>
</dbReference>
<feature type="binding site" evidence="7">
    <location>
        <begin position="62"/>
        <end position="64"/>
    </location>
    <ligand>
        <name>substrate</name>
    </ligand>
</feature>
<dbReference type="PROSITE" id="PS00482">
    <property type="entry name" value="DIHYDROOROTASE_1"/>
    <property type="match status" value="1"/>
</dbReference>
<feature type="binding site" evidence="7">
    <location>
        <position position="312"/>
    </location>
    <ligand>
        <name>substrate</name>
    </ligand>
</feature>
<dbReference type="Pfam" id="PF12890">
    <property type="entry name" value="DHOase"/>
    <property type="match status" value="1"/>
</dbReference>
<name>A0A1Y0IP41_9BACL</name>
<dbReference type="GO" id="GO:0006145">
    <property type="term" value="P:purine nucleobase catabolic process"/>
    <property type="evidence" value="ECO:0007669"/>
    <property type="project" value="TreeGrafter"/>
</dbReference>
<dbReference type="PROSITE" id="PS00483">
    <property type="entry name" value="DIHYDROOROTASE_2"/>
    <property type="match status" value="1"/>
</dbReference>
<organism evidence="10 11">
    <name type="scientific">Tumebacillus avium</name>
    <dbReference type="NCBI Taxonomy" id="1903704"/>
    <lineage>
        <taxon>Bacteria</taxon>
        <taxon>Bacillati</taxon>
        <taxon>Bacillota</taxon>
        <taxon>Bacilli</taxon>
        <taxon>Bacillales</taxon>
        <taxon>Alicyclobacillaceae</taxon>
        <taxon>Tumebacillus</taxon>
    </lineage>
</organism>
<evidence type="ECO:0000259" key="8">
    <source>
        <dbReference type="Pfam" id="PF07969"/>
    </source>
</evidence>
<feature type="binding site" evidence="7">
    <location>
        <position position="179"/>
    </location>
    <ligand>
        <name>Zn(2+)</name>
        <dbReference type="ChEBI" id="CHEBI:29105"/>
        <label>2</label>
    </ligand>
</feature>
<evidence type="ECO:0000256" key="1">
    <source>
        <dbReference type="ARBA" id="ARBA00002368"/>
    </source>
</evidence>
<feature type="domain" description="Dihydroorotase catalytic" evidence="9">
    <location>
        <begin position="49"/>
        <end position="235"/>
    </location>
</feature>
<dbReference type="OrthoDB" id="9765462at2"/>
<dbReference type="PANTHER" id="PTHR43668">
    <property type="entry name" value="ALLANTOINASE"/>
    <property type="match status" value="1"/>
</dbReference>
<comment type="similarity">
    <text evidence="2 7">Belongs to the metallo-dependent hydrolases superfamily. DHOase family. Class I DHOase subfamily.</text>
</comment>
<dbReference type="SUPFAM" id="SSF51338">
    <property type="entry name" value="Composite domain of metallo-dependent hydrolases"/>
    <property type="match status" value="1"/>
</dbReference>
<evidence type="ECO:0000256" key="3">
    <source>
        <dbReference type="ARBA" id="ARBA00022723"/>
    </source>
</evidence>
<comment type="function">
    <text evidence="1 7">Catalyzes the reversible cyclization of carbamoyl aspartate to dihydroorotate.</text>
</comment>
<feature type="active site" evidence="7">
    <location>
        <position position="308"/>
    </location>
</feature>
<comment type="catalytic activity">
    <reaction evidence="7">
        <text>(S)-dihydroorotate + H2O = N-carbamoyl-L-aspartate + H(+)</text>
        <dbReference type="Rhea" id="RHEA:24296"/>
        <dbReference type="ChEBI" id="CHEBI:15377"/>
        <dbReference type="ChEBI" id="CHEBI:15378"/>
        <dbReference type="ChEBI" id="CHEBI:30864"/>
        <dbReference type="ChEBI" id="CHEBI:32814"/>
        <dbReference type="EC" id="3.5.2.3"/>
    </reaction>
</comment>
<comment type="pathway">
    <text evidence="7">Pyrimidine metabolism; UMP biosynthesis via de novo pathway; (S)-dihydroorotate from bicarbonate: step 3/3.</text>
</comment>
<feature type="binding site" evidence="7">
    <location>
        <position position="281"/>
    </location>
    <ligand>
        <name>substrate</name>
    </ligand>
</feature>
<dbReference type="InterPro" id="IPR011059">
    <property type="entry name" value="Metal-dep_hydrolase_composite"/>
</dbReference>
<feature type="binding site" evidence="7">
    <location>
        <position position="308"/>
    </location>
    <ligand>
        <name>Zn(2+)</name>
        <dbReference type="ChEBI" id="CHEBI:29105"/>
        <label>1</label>
    </ligand>
</feature>
<evidence type="ECO:0000259" key="9">
    <source>
        <dbReference type="Pfam" id="PF12890"/>
    </source>
</evidence>
<feature type="binding site" evidence="7">
    <location>
        <position position="232"/>
    </location>
    <ligand>
        <name>Zn(2+)</name>
        <dbReference type="ChEBI" id="CHEBI:29105"/>
        <label>2</label>
    </ligand>
</feature>
<dbReference type="GO" id="GO:0044205">
    <property type="term" value="P:'de novo' UMP biosynthetic process"/>
    <property type="evidence" value="ECO:0007669"/>
    <property type="project" value="UniProtKB-UniRule"/>
</dbReference>
<dbReference type="Gene3D" id="3.20.20.140">
    <property type="entry name" value="Metal-dependent hydrolases"/>
    <property type="match status" value="1"/>
</dbReference>
<feature type="binding site" evidence="7">
    <location>
        <position position="152"/>
    </location>
    <ligand>
        <name>Zn(2+)</name>
        <dbReference type="ChEBI" id="CHEBI:29105"/>
        <label>1</label>
    </ligand>
</feature>
<keyword evidence="6 7" id="KW-0665">Pyrimidine biosynthesis</keyword>
<evidence type="ECO:0000313" key="10">
    <source>
        <dbReference type="EMBL" id="ARU62338.1"/>
    </source>
</evidence>
<feature type="binding site" evidence="7">
    <location>
        <position position="60"/>
    </location>
    <ligand>
        <name>Zn(2+)</name>
        <dbReference type="ChEBI" id="CHEBI:29105"/>
        <label>1</label>
    </ligand>
</feature>
<feature type="binding site" evidence="7">
    <location>
        <position position="62"/>
    </location>
    <ligand>
        <name>Zn(2+)</name>
        <dbReference type="ChEBI" id="CHEBI:29105"/>
        <label>1</label>
    </ligand>
</feature>
<accession>A0A1Y0IP41</accession>
<feature type="binding site" evidence="7">
    <location>
        <begin position="326"/>
        <end position="327"/>
    </location>
    <ligand>
        <name>substrate</name>
    </ligand>
</feature>
<dbReference type="GO" id="GO:0008270">
    <property type="term" value="F:zinc ion binding"/>
    <property type="evidence" value="ECO:0007669"/>
    <property type="project" value="UniProtKB-UniRule"/>
</dbReference>
<dbReference type="CDD" id="cd01317">
    <property type="entry name" value="DHOase_IIa"/>
    <property type="match status" value="1"/>
</dbReference>
<dbReference type="PANTHER" id="PTHR43668:SF2">
    <property type="entry name" value="ALLANTOINASE"/>
    <property type="match status" value="1"/>
</dbReference>
<dbReference type="EC" id="3.5.2.3" evidence="7"/>